<keyword evidence="4" id="KW-0812">Transmembrane</keyword>
<evidence type="ECO:0000313" key="5">
    <source>
        <dbReference type="EMBL" id="KAJ7948050.1"/>
    </source>
</evidence>
<dbReference type="KEGG" id="qsa:O6P43_028577"/>
<keyword evidence="6" id="KW-1185">Reference proteome</keyword>
<comment type="caution">
    <text evidence="5">The sequence shown here is derived from an EMBL/GenBank/DDBJ whole genome shotgun (WGS) entry which is preliminary data.</text>
</comment>
<dbReference type="InterPro" id="IPR044839">
    <property type="entry name" value="NDR1-like"/>
</dbReference>
<keyword evidence="2 4" id="KW-0472">Membrane</keyword>
<dbReference type="AlphaFoldDB" id="A0AAD7KY90"/>
<name>A0AAD7KY90_QUISA</name>
<evidence type="ECO:0000256" key="3">
    <source>
        <dbReference type="SAM" id="MobiDB-lite"/>
    </source>
</evidence>
<sequence length="211" mass="23831">MQDSSRPVTGYPAHPYPQPQHNGGYPPPGTAYPYPAQPPHQQYYNPNPNSYYNNRRLIRTILAFIIGLVIIISVTLFVIWLVLRPRYPEFRVDSLSLNNFSDNSSQSISGTWQAAIPPFKQNTREETPLNVTFSAINSFVHDWVVNDINGDRSHGSVNFNLNIRANVWFRSGGWRTRTRLLRVLCRDVAVGVSSNSTSGKLLGGGRKCNVW</sequence>
<evidence type="ECO:0000313" key="6">
    <source>
        <dbReference type="Proteomes" id="UP001163823"/>
    </source>
</evidence>
<evidence type="ECO:0000256" key="2">
    <source>
        <dbReference type="ARBA" id="ARBA00023136"/>
    </source>
</evidence>
<dbReference type="PANTHER" id="PTHR31234:SF55">
    <property type="entry name" value="LATE EMBRYOGENESIS ABUNDANT (LEA) HYDROXYPROLINE-RICH GLYCOPROTEIN FAMILY"/>
    <property type="match status" value="1"/>
</dbReference>
<feature type="region of interest" description="Disordered" evidence="3">
    <location>
        <begin position="1"/>
        <end position="40"/>
    </location>
</feature>
<keyword evidence="4" id="KW-1133">Transmembrane helix</keyword>
<dbReference type="EMBL" id="JARAOO010000012">
    <property type="protein sequence ID" value="KAJ7948049.1"/>
    <property type="molecule type" value="Genomic_DNA"/>
</dbReference>
<comment type="subcellular location">
    <subcellularLocation>
        <location evidence="1">Membrane</location>
    </subcellularLocation>
</comment>
<dbReference type="GO" id="GO:0005886">
    <property type="term" value="C:plasma membrane"/>
    <property type="evidence" value="ECO:0007669"/>
    <property type="project" value="TreeGrafter"/>
</dbReference>
<feature type="compositionally biased region" description="Pro residues" evidence="3">
    <location>
        <begin position="25"/>
        <end position="38"/>
    </location>
</feature>
<reference evidence="5" key="1">
    <citation type="journal article" date="2023" name="Science">
        <title>Elucidation of the pathway for biosynthesis of saponin adjuvants from the soapbark tree.</title>
        <authorList>
            <person name="Reed J."/>
            <person name="Orme A."/>
            <person name="El-Demerdash A."/>
            <person name="Owen C."/>
            <person name="Martin L.B.B."/>
            <person name="Misra R.C."/>
            <person name="Kikuchi S."/>
            <person name="Rejzek M."/>
            <person name="Martin A.C."/>
            <person name="Harkess A."/>
            <person name="Leebens-Mack J."/>
            <person name="Louveau T."/>
            <person name="Stephenson M.J."/>
            <person name="Osbourn A."/>
        </authorList>
    </citation>
    <scope>NUCLEOTIDE SEQUENCE</scope>
    <source>
        <strain evidence="5">S10</strain>
    </source>
</reference>
<organism evidence="5 6">
    <name type="scientific">Quillaja saponaria</name>
    <name type="common">Soap bark tree</name>
    <dbReference type="NCBI Taxonomy" id="32244"/>
    <lineage>
        <taxon>Eukaryota</taxon>
        <taxon>Viridiplantae</taxon>
        <taxon>Streptophyta</taxon>
        <taxon>Embryophyta</taxon>
        <taxon>Tracheophyta</taxon>
        <taxon>Spermatophyta</taxon>
        <taxon>Magnoliopsida</taxon>
        <taxon>eudicotyledons</taxon>
        <taxon>Gunneridae</taxon>
        <taxon>Pentapetalae</taxon>
        <taxon>rosids</taxon>
        <taxon>fabids</taxon>
        <taxon>Fabales</taxon>
        <taxon>Quillajaceae</taxon>
        <taxon>Quillaja</taxon>
    </lineage>
</organism>
<proteinExistence type="predicted"/>
<dbReference type="PANTHER" id="PTHR31234">
    <property type="entry name" value="LATE EMBRYOGENESIS ABUNDANT (LEA) HYDROXYPROLINE-RICH GLYCOPROTEIN FAMILY"/>
    <property type="match status" value="1"/>
</dbReference>
<accession>A0AAD7KY90</accession>
<dbReference type="EMBL" id="JARAOO010000012">
    <property type="protein sequence ID" value="KAJ7948050.1"/>
    <property type="molecule type" value="Genomic_DNA"/>
</dbReference>
<dbReference type="GO" id="GO:0098542">
    <property type="term" value="P:defense response to other organism"/>
    <property type="evidence" value="ECO:0007669"/>
    <property type="project" value="InterPro"/>
</dbReference>
<evidence type="ECO:0000256" key="4">
    <source>
        <dbReference type="SAM" id="Phobius"/>
    </source>
</evidence>
<evidence type="ECO:0000256" key="1">
    <source>
        <dbReference type="ARBA" id="ARBA00004370"/>
    </source>
</evidence>
<protein>
    <submittedName>
        <fullName evidence="5">Late embryogenesis abundant protein</fullName>
    </submittedName>
</protein>
<gene>
    <name evidence="5" type="ORF">O6P43_028577</name>
</gene>
<feature type="transmembrane region" description="Helical" evidence="4">
    <location>
        <begin position="61"/>
        <end position="83"/>
    </location>
</feature>
<dbReference type="Proteomes" id="UP001163823">
    <property type="component" value="Chromosome 12"/>
</dbReference>